<accession>A0A2P2C2T6</accession>
<protein>
    <submittedName>
        <fullName evidence="2">Uncharacterized protein</fullName>
    </submittedName>
</protein>
<dbReference type="AlphaFoldDB" id="A0A2P2C2T6"/>
<gene>
    <name evidence="2" type="ORF">NOCA2220233</name>
</gene>
<evidence type="ECO:0000256" key="1">
    <source>
        <dbReference type="SAM" id="MobiDB-lite"/>
    </source>
</evidence>
<name>A0A2P2C2T6_9ZZZZ</name>
<organism evidence="2">
    <name type="scientific">metagenome</name>
    <dbReference type="NCBI Taxonomy" id="256318"/>
    <lineage>
        <taxon>unclassified sequences</taxon>
        <taxon>metagenomes</taxon>
    </lineage>
</organism>
<reference evidence="2" key="1">
    <citation type="submission" date="2015-08" db="EMBL/GenBank/DDBJ databases">
        <authorList>
            <person name="Babu N.S."/>
            <person name="Beckwith C.J."/>
            <person name="Beseler K.G."/>
            <person name="Brison A."/>
            <person name="Carone J.V."/>
            <person name="Caskin T.P."/>
            <person name="Diamond M."/>
            <person name="Durham M.E."/>
            <person name="Foxe J.M."/>
            <person name="Go M."/>
            <person name="Henderson B.A."/>
            <person name="Jones I.B."/>
            <person name="McGettigan J.A."/>
            <person name="Micheletti S.J."/>
            <person name="Nasrallah M.E."/>
            <person name="Ortiz D."/>
            <person name="Piller C.R."/>
            <person name="Privatt S.R."/>
            <person name="Schneider S.L."/>
            <person name="Sharp S."/>
            <person name="Smith T.C."/>
            <person name="Stanton J.D."/>
            <person name="Ullery H.E."/>
            <person name="Wilson R.J."/>
            <person name="Serrano M.G."/>
            <person name="Buck G."/>
            <person name="Lee V."/>
            <person name="Wang Y."/>
            <person name="Carvalho R."/>
            <person name="Voegtly L."/>
            <person name="Shi R."/>
            <person name="Duckworth R."/>
            <person name="Johnson A."/>
            <person name="Loviza R."/>
            <person name="Walstead R."/>
            <person name="Shah Z."/>
            <person name="Kiflezghi M."/>
            <person name="Wade K."/>
            <person name="Ball S.L."/>
            <person name="Bradley K.W."/>
            <person name="Asai D.J."/>
            <person name="Bowman C.A."/>
            <person name="Russell D.A."/>
            <person name="Pope W.H."/>
            <person name="Jacobs-Sera D."/>
            <person name="Hendrix R.W."/>
            <person name="Hatfull G.F."/>
        </authorList>
    </citation>
    <scope>NUCLEOTIDE SEQUENCE</scope>
</reference>
<evidence type="ECO:0000313" key="2">
    <source>
        <dbReference type="EMBL" id="CUR55042.1"/>
    </source>
</evidence>
<proteinExistence type="predicted"/>
<feature type="region of interest" description="Disordered" evidence="1">
    <location>
        <begin position="133"/>
        <end position="163"/>
    </location>
</feature>
<dbReference type="EMBL" id="CZKA01000015">
    <property type="protein sequence ID" value="CUR55042.1"/>
    <property type="molecule type" value="Genomic_DNA"/>
</dbReference>
<sequence>MLTQHQLFRRAAWLALAVACLVVVLASGSFGRAQPTGSYRPSLPPDALENGCWPLPDGVHLDFPYQVRSDEDVSGEHGPRRRLVLQYDLVGAEVVRADLRRAFPASGPEVRAEVTPLEDIAPDSVVRGTVVLDLPPARPGPQGPQCADPFSTKRFPPQSAEPR</sequence>